<dbReference type="KEGG" id="llu:AKJ09_02532"/>
<sequence>MAYRFLSGLLAGAVLLAACSSSDDDANASLVLGVQDEMVAGAIGAVHVVATVDGESAVDATVSGAAGTADALPKEFNLKGRSGARADVRVDAYAIGQDPKTAPPAITRTASTGLVAGTPTLLRIQLDPRCMAGGGLGAVPVCAADQSCVAGACAPNLVPFDQLEDYDTGWAAAPPDICRPARHGAPEVITGTGQTDYATLTDGQTLSLEKGPQGGHHVWIALRMKNLRQTGSRTFITAKLVDDSSAPPAPAGYVFTFERDEGAYCKLWGLRYQLDSGAANLGEDYKRFLGRQLEVTVEVADSTGAKASSTRTIQIANQILWPDGTTSCQ</sequence>
<dbReference type="OrthoDB" id="5501812at2"/>
<dbReference type="AlphaFoldDB" id="A0A0K1PQR1"/>
<accession>A0A0K1PQR1</accession>
<evidence type="ECO:0000313" key="3">
    <source>
        <dbReference type="Proteomes" id="UP000064967"/>
    </source>
</evidence>
<dbReference type="PATRIC" id="fig|1391654.3.peg.2571"/>
<gene>
    <name evidence="2" type="ORF">AKJ09_02532</name>
</gene>
<dbReference type="RefSeq" id="WP_146647244.1">
    <property type="nucleotide sequence ID" value="NZ_CP012333.1"/>
</dbReference>
<evidence type="ECO:0000313" key="2">
    <source>
        <dbReference type="EMBL" id="AKU95868.1"/>
    </source>
</evidence>
<dbReference type="PROSITE" id="PS51257">
    <property type="entry name" value="PROKAR_LIPOPROTEIN"/>
    <property type="match status" value="1"/>
</dbReference>
<dbReference type="Proteomes" id="UP000064967">
    <property type="component" value="Chromosome"/>
</dbReference>
<name>A0A0K1PQR1_9BACT</name>
<evidence type="ECO:0008006" key="4">
    <source>
        <dbReference type="Google" id="ProtNLM"/>
    </source>
</evidence>
<organism evidence="2 3">
    <name type="scientific">Labilithrix luteola</name>
    <dbReference type="NCBI Taxonomy" id="1391654"/>
    <lineage>
        <taxon>Bacteria</taxon>
        <taxon>Pseudomonadati</taxon>
        <taxon>Myxococcota</taxon>
        <taxon>Polyangia</taxon>
        <taxon>Polyangiales</taxon>
        <taxon>Labilitrichaceae</taxon>
        <taxon>Labilithrix</taxon>
    </lineage>
</organism>
<protein>
    <recommendedName>
        <fullName evidence="4">Lipoprotein</fullName>
    </recommendedName>
</protein>
<feature type="signal peptide" evidence="1">
    <location>
        <begin position="1"/>
        <end position="17"/>
    </location>
</feature>
<dbReference type="EMBL" id="CP012333">
    <property type="protein sequence ID" value="AKU95868.1"/>
    <property type="molecule type" value="Genomic_DNA"/>
</dbReference>
<proteinExistence type="predicted"/>
<reference evidence="2 3" key="1">
    <citation type="submission" date="2015-08" db="EMBL/GenBank/DDBJ databases">
        <authorList>
            <person name="Babu N.S."/>
            <person name="Beckwith C.J."/>
            <person name="Beseler K.G."/>
            <person name="Brison A."/>
            <person name="Carone J.V."/>
            <person name="Caskin T.P."/>
            <person name="Diamond M."/>
            <person name="Durham M.E."/>
            <person name="Foxe J.M."/>
            <person name="Go M."/>
            <person name="Henderson B.A."/>
            <person name="Jones I.B."/>
            <person name="McGettigan J.A."/>
            <person name="Micheletti S.J."/>
            <person name="Nasrallah M.E."/>
            <person name="Ortiz D."/>
            <person name="Piller C.R."/>
            <person name="Privatt S.R."/>
            <person name="Schneider S.L."/>
            <person name="Sharp S."/>
            <person name="Smith T.C."/>
            <person name="Stanton J.D."/>
            <person name="Ullery H.E."/>
            <person name="Wilson R.J."/>
            <person name="Serrano M.G."/>
            <person name="Buck G."/>
            <person name="Lee V."/>
            <person name="Wang Y."/>
            <person name="Carvalho R."/>
            <person name="Voegtly L."/>
            <person name="Shi R."/>
            <person name="Duckworth R."/>
            <person name="Johnson A."/>
            <person name="Loviza R."/>
            <person name="Walstead R."/>
            <person name="Shah Z."/>
            <person name="Kiflezghi M."/>
            <person name="Wade K."/>
            <person name="Ball S.L."/>
            <person name="Bradley K.W."/>
            <person name="Asai D.J."/>
            <person name="Bowman C.A."/>
            <person name="Russell D.A."/>
            <person name="Pope W.H."/>
            <person name="Jacobs-Sera D."/>
            <person name="Hendrix R.W."/>
            <person name="Hatfull G.F."/>
        </authorList>
    </citation>
    <scope>NUCLEOTIDE SEQUENCE [LARGE SCALE GENOMIC DNA]</scope>
    <source>
        <strain evidence="2 3">DSM 27648</strain>
    </source>
</reference>
<feature type="chain" id="PRO_5005466426" description="Lipoprotein" evidence="1">
    <location>
        <begin position="18"/>
        <end position="329"/>
    </location>
</feature>
<keyword evidence="3" id="KW-1185">Reference proteome</keyword>
<evidence type="ECO:0000256" key="1">
    <source>
        <dbReference type="SAM" id="SignalP"/>
    </source>
</evidence>
<keyword evidence="1" id="KW-0732">Signal</keyword>